<name>A0A9D2BZR7_9FIRM</name>
<gene>
    <name evidence="3" type="ORF">H9841_09565</name>
</gene>
<keyword evidence="1" id="KW-1133">Transmembrane helix</keyword>
<sequence length="231" mass="26190">MYPRRIWQAPLTRAELIRAAVLCVLYFFLFPLAMAWVQVAAGAELPVAETSVVYYLIAVLLVLLLFWSFLRRDFSTLLDRLPENLAAFASGLVGWVVLDVLIRRIPLPVSDPSELSYRVEYQLSPTATLVIVVVLMPVVEEMLFRGFFYGGLRRSSRVLAWVASVIPFAVYSVWQFTFSYGVVDLRYLLLAVRYLPSGLALTWCYDRGGSVWAAIFLHMAINALTLLRILS</sequence>
<dbReference type="GO" id="GO:0080120">
    <property type="term" value="P:CAAX-box protein maturation"/>
    <property type="evidence" value="ECO:0007669"/>
    <property type="project" value="UniProtKB-ARBA"/>
</dbReference>
<dbReference type="AlphaFoldDB" id="A0A9D2BZR7"/>
<protein>
    <submittedName>
        <fullName evidence="3">CPBP family intramembrane metalloprotease</fullName>
    </submittedName>
</protein>
<reference evidence="3" key="2">
    <citation type="submission" date="2021-04" db="EMBL/GenBank/DDBJ databases">
        <authorList>
            <person name="Gilroy R."/>
        </authorList>
    </citation>
    <scope>NUCLEOTIDE SEQUENCE</scope>
    <source>
        <strain evidence="3">ChiBcec16_6824</strain>
    </source>
</reference>
<evidence type="ECO:0000256" key="1">
    <source>
        <dbReference type="SAM" id="Phobius"/>
    </source>
</evidence>
<feature type="transmembrane region" description="Helical" evidence="1">
    <location>
        <begin position="122"/>
        <end position="139"/>
    </location>
</feature>
<dbReference type="Pfam" id="PF02517">
    <property type="entry name" value="Rce1-like"/>
    <property type="match status" value="1"/>
</dbReference>
<keyword evidence="1" id="KW-0472">Membrane</keyword>
<proteinExistence type="predicted"/>
<dbReference type="InterPro" id="IPR003675">
    <property type="entry name" value="Rce1/LyrA-like_dom"/>
</dbReference>
<dbReference type="GO" id="GO:0008237">
    <property type="term" value="F:metallopeptidase activity"/>
    <property type="evidence" value="ECO:0007669"/>
    <property type="project" value="UniProtKB-KW"/>
</dbReference>
<feature type="transmembrane region" description="Helical" evidence="1">
    <location>
        <begin position="52"/>
        <end position="70"/>
    </location>
</feature>
<dbReference type="PANTHER" id="PTHR36435:SF1">
    <property type="entry name" value="CAAX AMINO TERMINAL PROTEASE FAMILY PROTEIN"/>
    <property type="match status" value="1"/>
</dbReference>
<keyword evidence="3" id="KW-0645">Protease</keyword>
<evidence type="ECO:0000313" key="4">
    <source>
        <dbReference type="Proteomes" id="UP000823868"/>
    </source>
</evidence>
<keyword evidence="3" id="KW-0482">Metalloprotease</keyword>
<comment type="caution">
    <text evidence="3">The sequence shown here is derived from an EMBL/GenBank/DDBJ whole genome shotgun (WGS) entry which is preliminary data.</text>
</comment>
<feature type="transmembrane region" description="Helical" evidence="1">
    <location>
        <begin position="159"/>
        <end position="183"/>
    </location>
</feature>
<organism evidence="3 4">
    <name type="scientific">Candidatus Flavonifractor merdigallinarum</name>
    <dbReference type="NCBI Taxonomy" id="2838589"/>
    <lineage>
        <taxon>Bacteria</taxon>
        <taxon>Bacillati</taxon>
        <taxon>Bacillota</taxon>
        <taxon>Clostridia</taxon>
        <taxon>Eubacteriales</taxon>
        <taxon>Oscillospiraceae</taxon>
        <taxon>Flavonifractor</taxon>
    </lineage>
</organism>
<keyword evidence="3" id="KW-0378">Hydrolase</keyword>
<dbReference type="GO" id="GO:0004175">
    <property type="term" value="F:endopeptidase activity"/>
    <property type="evidence" value="ECO:0007669"/>
    <property type="project" value="UniProtKB-ARBA"/>
</dbReference>
<dbReference type="InterPro" id="IPR052710">
    <property type="entry name" value="CAAX_protease"/>
</dbReference>
<feature type="transmembrane region" description="Helical" evidence="1">
    <location>
        <begin position="82"/>
        <end position="102"/>
    </location>
</feature>
<dbReference type="PANTHER" id="PTHR36435">
    <property type="entry name" value="SLR1288 PROTEIN"/>
    <property type="match status" value="1"/>
</dbReference>
<dbReference type="EMBL" id="DXDX01000174">
    <property type="protein sequence ID" value="HIY22128.1"/>
    <property type="molecule type" value="Genomic_DNA"/>
</dbReference>
<dbReference type="Proteomes" id="UP000823868">
    <property type="component" value="Unassembled WGS sequence"/>
</dbReference>
<evidence type="ECO:0000313" key="3">
    <source>
        <dbReference type="EMBL" id="HIY22128.1"/>
    </source>
</evidence>
<evidence type="ECO:0000259" key="2">
    <source>
        <dbReference type="Pfam" id="PF02517"/>
    </source>
</evidence>
<accession>A0A9D2BZR7</accession>
<reference evidence="3" key="1">
    <citation type="journal article" date="2021" name="PeerJ">
        <title>Extensive microbial diversity within the chicken gut microbiome revealed by metagenomics and culture.</title>
        <authorList>
            <person name="Gilroy R."/>
            <person name="Ravi A."/>
            <person name="Getino M."/>
            <person name="Pursley I."/>
            <person name="Horton D.L."/>
            <person name="Alikhan N.F."/>
            <person name="Baker D."/>
            <person name="Gharbi K."/>
            <person name="Hall N."/>
            <person name="Watson M."/>
            <person name="Adriaenssens E.M."/>
            <person name="Foster-Nyarko E."/>
            <person name="Jarju S."/>
            <person name="Secka A."/>
            <person name="Antonio M."/>
            <person name="Oren A."/>
            <person name="Chaudhuri R.R."/>
            <person name="La Ragione R."/>
            <person name="Hildebrand F."/>
            <person name="Pallen M.J."/>
        </authorList>
    </citation>
    <scope>NUCLEOTIDE SEQUENCE</scope>
    <source>
        <strain evidence="3">ChiBcec16_6824</strain>
    </source>
</reference>
<feature type="transmembrane region" description="Helical" evidence="1">
    <location>
        <begin position="211"/>
        <end position="230"/>
    </location>
</feature>
<feature type="domain" description="CAAX prenyl protease 2/Lysostaphin resistance protein A-like" evidence="2">
    <location>
        <begin position="125"/>
        <end position="224"/>
    </location>
</feature>
<keyword evidence="1" id="KW-0812">Transmembrane</keyword>